<evidence type="ECO:0000259" key="5">
    <source>
        <dbReference type="PROSITE" id="PS50893"/>
    </source>
</evidence>
<dbReference type="Pfam" id="PF00005">
    <property type="entry name" value="ABC_tran"/>
    <property type="match status" value="2"/>
</dbReference>
<dbReference type="InterPro" id="IPR027417">
    <property type="entry name" value="P-loop_NTPase"/>
</dbReference>
<evidence type="ECO:0000313" key="6">
    <source>
        <dbReference type="EMBL" id="VFB17064.1"/>
    </source>
</evidence>
<sequence length="530" mass="60316">MLQVQNVSIQFPDKTLFDEVDLVFSPGNCYGIIGANGAGKSTFLSVLSGEREPSTGHVSLGKNERLSILKQDHYQFDQEKVLDVVIMGNPELVSIQKEKDAIYMKEDFNEEDGLKAAELEERFSELGGWQAESDAATLLEGLGISTDLHDKILDDLIESDKVKVMLAQALFGEPDVLLLDEPTNGLDIAAVLWLQDFLMDFKGAVIVVSHDRYFLNEVCTHMVDIDFGKIQLFVGNYDFWYESSQLAQRMLKEENKKKEDQIKELKNFIAKFSANKSKSRQATSRKKLLDKISLNDIKPSSRRYPFVGFELSREPGNELLTIEGLGKMSGEDCLLKDFSFRLNHDEKVAFVGNERAITALFEILMGHDKDYTGDFKWGQTITADYFPKDNSEFFQNPDLNLVDWLRQYSKDQTETHIRGFLGKMLFSGDEVYKSSSVLSGGEKIRMMFSKMMMAPSNVLIFDQPTNHLDLESITAVNNGLMAYKGSLLFTSKDHQFIDTIANRVVEFFPDGTYRDRSMSYDDYLDEYVRK</sequence>
<dbReference type="SMART" id="SM00382">
    <property type="entry name" value="AAA"/>
    <property type="match status" value="1"/>
</dbReference>
<keyword evidence="7" id="KW-1185">Reference proteome</keyword>
<proteinExistence type="predicted"/>
<name>A0A8H2M622_9FIRM</name>
<dbReference type="GO" id="GO:0005524">
    <property type="term" value="F:ATP binding"/>
    <property type="evidence" value="ECO:0007669"/>
    <property type="project" value="UniProtKB-KW"/>
</dbReference>
<evidence type="ECO:0000256" key="3">
    <source>
        <dbReference type="ARBA" id="ARBA00022840"/>
    </source>
</evidence>
<reference evidence="6 7" key="1">
    <citation type="submission" date="2019-02" db="EMBL/GenBank/DDBJ databases">
        <authorList>
            <consortium name="Pathogen Informatics"/>
        </authorList>
    </citation>
    <scope>NUCLEOTIDE SEQUENCE [LARGE SCALE GENOMIC DNA]</scope>
    <source>
        <strain evidence="6 7">3012STDY7089603</strain>
    </source>
</reference>
<keyword evidence="2" id="KW-0547">Nucleotide-binding</keyword>
<dbReference type="PANTHER" id="PTHR42855">
    <property type="entry name" value="ABC TRANSPORTER ATP-BINDING SUBUNIT"/>
    <property type="match status" value="1"/>
</dbReference>
<dbReference type="SUPFAM" id="SSF52540">
    <property type="entry name" value="P-loop containing nucleoside triphosphate hydrolases"/>
    <property type="match status" value="2"/>
</dbReference>
<dbReference type="Proteomes" id="UP000377798">
    <property type="component" value="Unassembled WGS sequence"/>
</dbReference>
<evidence type="ECO:0000256" key="1">
    <source>
        <dbReference type="ARBA" id="ARBA00022737"/>
    </source>
</evidence>
<comment type="caution">
    <text evidence="6">The sequence shown here is derived from an EMBL/GenBank/DDBJ whole genome shotgun (WGS) entry which is preliminary data.</text>
</comment>
<keyword evidence="4" id="KW-0175">Coiled coil</keyword>
<dbReference type="CDD" id="cd03221">
    <property type="entry name" value="ABCF_EF-3"/>
    <property type="match status" value="2"/>
</dbReference>
<evidence type="ECO:0000256" key="4">
    <source>
        <dbReference type="SAM" id="Coils"/>
    </source>
</evidence>
<dbReference type="Pfam" id="PF12848">
    <property type="entry name" value="ABC_tran_Xtn"/>
    <property type="match status" value="1"/>
</dbReference>
<dbReference type="PANTHER" id="PTHR42855:SF2">
    <property type="entry name" value="DRUG RESISTANCE ABC TRANSPORTER,ATP-BINDING PROTEIN"/>
    <property type="match status" value="1"/>
</dbReference>
<organism evidence="6 7">
    <name type="scientific">Urinicoccus massiliensis</name>
    <dbReference type="NCBI Taxonomy" id="1723382"/>
    <lineage>
        <taxon>Bacteria</taxon>
        <taxon>Bacillati</taxon>
        <taxon>Bacillota</taxon>
        <taxon>Tissierellia</taxon>
        <taxon>Tissierellales</taxon>
        <taxon>Peptoniphilaceae</taxon>
        <taxon>Urinicoccus</taxon>
    </lineage>
</organism>
<feature type="domain" description="ABC transporter" evidence="5">
    <location>
        <begin position="2"/>
        <end position="252"/>
    </location>
</feature>
<gene>
    <name evidence="6" type="primary">yheS</name>
    <name evidence="6" type="ORF">NCTC13150_01647</name>
</gene>
<dbReference type="EMBL" id="CAACYI010000001">
    <property type="protein sequence ID" value="VFB17064.1"/>
    <property type="molecule type" value="Genomic_DNA"/>
</dbReference>
<dbReference type="Gene3D" id="3.40.50.300">
    <property type="entry name" value="P-loop containing nucleotide triphosphate hydrolases"/>
    <property type="match status" value="2"/>
</dbReference>
<feature type="coiled-coil region" evidence="4">
    <location>
        <begin position="248"/>
        <end position="275"/>
    </location>
</feature>
<keyword evidence="1" id="KW-0677">Repeat</keyword>
<dbReference type="InterPro" id="IPR003593">
    <property type="entry name" value="AAA+_ATPase"/>
</dbReference>
<dbReference type="InterPro" id="IPR051309">
    <property type="entry name" value="ABCF_ATPase"/>
</dbReference>
<dbReference type="FunFam" id="3.40.50.300:FF:000070">
    <property type="entry name" value="Putative ABC transporter ATP-binding component"/>
    <property type="match status" value="1"/>
</dbReference>
<accession>A0A8H2M622</accession>
<dbReference type="InterPro" id="IPR032781">
    <property type="entry name" value="ABC_tran_Xtn"/>
</dbReference>
<dbReference type="GO" id="GO:0016887">
    <property type="term" value="F:ATP hydrolysis activity"/>
    <property type="evidence" value="ECO:0007669"/>
    <property type="project" value="InterPro"/>
</dbReference>
<dbReference type="AlphaFoldDB" id="A0A8H2M622"/>
<dbReference type="PROSITE" id="PS50893">
    <property type="entry name" value="ABC_TRANSPORTER_2"/>
    <property type="match status" value="1"/>
</dbReference>
<dbReference type="RefSeq" id="WP_131749698.1">
    <property type="nucleotide sequence ID" value="NZ_CAACYI010000001.1"/>
</dbReference>
<dbReference type="FunFam" id="3.40.50.300:FF:000011">
    <property type="entry name" value="Putative ABC transporter ATP-binding component"/>
    <property type="match status" value="1"/>
</dbReference>
<dbReference type="InterPro" id="IPR003439">
    <property type="entry name" value="ABC_transporter-like_ATP-bd"/>
</dbReference>
<keyword evidence="3 6" id="KW-0067">ATP-binding</keyword>
<protein>
    <submittedName>
        <fullName evidence="6">Uncharacterized ABC transporter ATP-binding protein YheS</fullName>
    </submittedName>
</protein>
<evidence type="ECO:0000256" key="2">
    <source>
        <dbReference type="ARBA" id="ARBA00022741"/>
    </source>
</evidence>
<evidence type="ECO:0000313" key="7">
    <source>
        <dbReference type="Proteomes" id="UP000377798"/>
    </source>
</evidence>